<dbReference type="EMBL" id="CM009290">
    <property type="protein sequence ID" value="PNT59072.1"/>
    <property type="molecule type" value="Genomic_DNA"/>
</dbReference>
<evidence type="ECO:0000256" key="2">
    <source>
        <dbReference type="ARBA" id="ARBA00009928"/>
    </source>
</evidence>
<evidence type="ECO:0000256" key="11">
    <source>
        <dbReference type="PIRSR" id="PIRSR000290-3"/>
    </source>
</evidence>
<evidence type="ECO:0000256" key="5">
    <source>
        <dbReference type="ARBA" id="ARBA00023002"/>
    </source>
</evidence>
<feature type="binding site" evidence="9">
    <location>
        <position position="232"/>
    </location>
    <ligand>
        <name>Cu cation</name>
        <dbReference type="ChEBI" id="CHEBI:23378"/>
        <label>A</label>
    </ligand>
</feature>
<evidence type="ECO:0000313" key="16">
    <source>
        <dbReference type="Proteomes" id="UP000006729"/>
    </source>
</evidence>
<dbReference type="InterPro" id="IPR022739">
    <property type="entry name" value="Polyphenol_oxidase_cen"/>
</dbReference>
<evidence type="ECO:0000256" key="10">
    <source>
        <dbReference type="PIRSR" id="PIRSR000290-2"/>
    </source>
</evidence>
<proteinExistence type="inferred from homology"/>
<dbReference type="InterPro" id="IPR050316">
    <property type="entry name" value="Tyrosinase/Hemocyanin"/>
</dbReference>
<evidence type="ECO:0000256" key="8">
    <source>
        <dbReference type="ARBA" id="ARBA00023157"/>
    </source>
</evidence>
<keyword evidence="4" id="KW-0883">Thioether bond</keyword>
<feature type="binding site" evidence="9">
    <location>
        <position position="202"/>
    </location>
    <ligand>
        <name>Cu cation</name>
        <dbReference type="ChEBI" id="CHEBI:23378"/>
        <label>A</label>
    </ligand>
</feature>
<keyword evidence="7" id="KW-0793">Thylakoid</keyword>
<dbReference type="Pfam" id="PF00264">
    <property type="entry name" value="Tyrosinase"/>
    <property type="match status" value="1"/>
</dbReference>
<dbReference type="SUPFAM" id="SSF48056">
    <property type="entry name" value="Di-copper centre-containing domain"/>
    <property type="match status" value="1"/>
</dbReference>
<evidence type="ECO:0000259" key="14">
    <source>
        <dbReference type="PROSITE" id="PS00498"/>
    </source>
</evidence>
<dbReference type="Gene3D" id="1.10.1280.10">
    <property type="entry name" value="Di-copper center containing domain from catechol oxidase"/>
    <property type="match status" value="1"/>
</dbReference>
<feature type="disulfide bond" evidence="10">
    <location>
        <begin position="140"/>
        <end position="203"/>
    </location>
</feature>
<feature type="binding site" evidence="9">
    <location>
        <position position="357"/>
    </location>
    <ligand>
        <name>Cu cation</name>
        <dbReference type="ChEBI" id="CHEBI:23378"/>
        <label>B</label>
    </ligand>
</feature>
<keyword evidence="5" id="KW-0560">Oxidoreductase</keyword>
<name>A0A2K2CAM6_POPTR</name>
<organism evidence="15 16">
    <name type="scientific">Populus trichocarpa</name>
    <name type="common">Western balsam poplar</name>
    <name type="synonym">Populus balsamifera subsp. trichocarpa</name>
    <dbReference type="NCBI Taxonomy" id="3694"/>
    <lineage>
        <taxon>Eukaryota</taxon>
        <taxon>Viridiplantae</taxon>
        <taxon>Streptophyta</taxon>
        <taxon>Embryophyta</taxon>
        <taxon>Tracheophyta</taxon>
        <taxon>Spermatophyta</taxon>
        <taxon>Magnoliopsida</taxon>
        <taxon>eudicotyledons</taxon>
        <taxon>Gunneridae</taxon>
        <taxon>Pentapetalae</taxon>
        <taxon>rosids</taxon>
        <taxon>fabids</taxon>
        <taxon>Malpighiales</taxon>
        <taxon>Salicaceae</taxon>
        <taxon>Saliceae</taxon>
        <taxon>Populus</taxon>
    </lineage>
</organism>
<dbReference type="PANTHER" id="PTHR11474:SF95">
    <property type="entry name" value="POLYPHENOL OXIDASE, CHLOROPLASTIC-LIKE"/>
    <property type="match status" value="1"/>
</dbReference>
<evidence type="ECO:0000259" key="13">
    <source>
        <dbReference type="PROSITE" id="PS00497"/>
    </source>
</evidence>
<dbReference type="InterPro" id="IPR008922">
    <property type="entry name" value="Di-copper_centre_dom_sf"/>
</dbReference>
<feature type="binding site" evidence="9">
    <location>
        <position position="387"/>
    </location>
    <ligand>
        <name>Cu cation</name>
        <dbReference type="ChEBI" id="CHEBI:23378"/>
        <label>B</label>
    </ligand>
</feature>
<dbReference type="GO" id="GO:0046872">
    <property type="term" value="F:metal ion binding"/>
    <property type="evidence" value="ECO:0007669"/>
    <property type="project" value="UniProtKB-KW"/>
</dbReference>
<feature type="disulfide bond" evidence="10">
    <location>
        <begin position="126"/>
        <end position="141"/>
    </location>
</feature>
<comment type="subcellular location">
    <subcellularLocation>
        <location evidence="1">Plastid</location>
        <location evidence="1">Chloroplast thylakoid lumen</location>
    </subcellularLocation>
</comment>
<evidence type="ECO:0000256" key="3">
    <source>
        <dbReference type="ARBA" id="ARBA00022723"/>
    </source>
</evidence>
<feature type="binding site" evidence="9">
    <location>
        <position position="353"/>
    </location>
    <ligand>
        <name>Cu cation</name>
        <dbReference type="ChEBI" id="CHEBI:23378"/>
        <label>B</label>
    </ligand>
</feature>
<keyword evidence="6 9" id="KW-0186">Copper</keyword>
<evidence type="ECO:0000313" key="15">
    <source>
        <dbReference type="EMBL" id="PNT59072.1"/>
    </source>
</evidence>
<dbReference type="Pfam" id="PF12143">
    <property type="entry name" value="PPO1_KFDV"/>
    <property type="match status" value="1"/>
</dbReference>
<evidence type="ECO:0000256" key="7">
    <source>
        <dbReference type="ARBA" id="ARBA00023078"/>
    </source>
</evidence>
<dbReference type="InterPro" id="IPR002227">
    <property type="entry name" value="Tyrosinase_Cu-bd"/>
</dbReference>
<dbReference type="GO" id="GO:0046148">
    <property type="term" value="P:pigment biosynthetic process"/>
    <property type="evidence" value="ECO:0007669"/>
    <property type="project" value="InterPro"/>
</dbReference>
<accession>A0A2K2CAM6</accession>
<dbReference type="AlphaFoldDB" id="A0A2K2CAM6"/>
<dbReference type="PIRSF" id="PIRSF000290">
    <property type="entry name" value="PPO_plant"/>
    <property type="match status" value="1"/>
</dbReference>
<dbReference type="PRINTS" id="PR00092">
    <property type="entry name" value="TYROSINASE"/>
</dbReference>
<dbReference type="Proteomes" id="UP000006729">
    <property type="component" value="Chromosome 1"/>
</dbReference>
<dbReference type="PANTHER" id="PTHR11474">
    <property type="entry name" value="TYROSINASE FAMILY MEMBER"/>
    <property type="match status" value="1"/>
</dbReference>
<sequence length="606" mass="68678">MKSSTVLKLVFPHLIKRASNFFIIHHKTTNFQTMAYNLSPLTTSPSAISTSSLCPSILKKHAPFVARNQSHPNFHTVSCKARNDDHQNPSTRRDVLIGLGGLYGATNLSDPFAYAKPIQPPDIADCSVINEPDPENPTNCCPPLTRKIIDFKLPSQNEPLRIRRPAHLVDDNYIAKYNRAIALMKQLPEDDPRNFTQQANVHCAYCDGGYHQVGMPDLNYQVHFSWLFFPWHRYYLYFYERILGKLINDPTFALPFWNWDSPQGMQIPAFFADPKSAVYDPLRDKSHQPPKIIDLDFPGVDFPLPDPVQVASNLNVMYRQVVTAKYPTLFMGRPYRAGDEPEPGAGSLEDVPHTTVHIWTGDADQPNRENMGVFYAAARDPIFFAHHGNIDRLWEVWKKLPGGKRENFTDPDWLDAAFLFYDENANLVRVKIRDCLDTTKLRYGFQDVASPWINARPKRKPNKPKPTVPVDTADPTKPIGLLNKTVSVVVQRPNKKRSKKDKDEAEEVLVIEGIEYRIDLYIKFNVLINDVPDTPGKADDAEFAGTFVNVPHNRNKTVKTSLRLGISELLEDLEAEDDESVVVTLVPVTNIGEATIGTLRIELLKD</sequence>
<dbReference type="PROSITE" id="PS00498">
    <property type="entry name" value="TYROSINASE_2"/>
    <property type="match status" value="1"/>
</dbReference>
<dbReference type="GO" id="GO:0009543">
    <property type="term" value="C:chloroplast thylakoid lumen"/>
    <property type="evidence" value="ECO:0007669"/>
    <property type="project" value="UniProtKB-SubCell"/>
</dbReference>
<reference evidence="15 16" key="1">
    <citation type="journal article" date="2006" name="Science">
        <title>The genome of black cottonwood, Populus trichocarpa (Torr. &amp; Gray).</title>
        <authorList>
            <person name="Tuskan G.A."/>
            <person name="Difazio S."/>
            <person name="Jansson S."/>
            <person name="Bohlmann J."/>
            <person name="Grigoriev I."/>
            <person name="Hellsten U."/>
            <person name="Putnam N."/>
            <person name="Ralph S."/>
            <person name="Rombauts S."/>
            <person name="Salamov A."/>
            <person name="Schein J."/>
            <person name="Sterck L."/>
            <person name="Aerts A."/>
            <person name="Bhalerao R.R."/>
            <person name="Bhalerao R.P."/>
            <person name="Blaudez D."/>
            <person name="Boerjan W."/>
            <person name="Brun A."/>
            <person name="Brunner A."/>
            <person name="Busov V."/>
            <person name="Campbell M."/>
            <person name="Carlson J."/>
            <person name="Chalot M."/>
            <person name="Chapman J."/>
            <person name="Chen G.L."/>
            <person name="Cooper D."/>
            <person name="Coutinho P.M."/>
            <person name="Couturier J."/>
            <person name="Covert S."/>
            <person name="Cronk Q."/>
            <person name="Cunningham R."/>
            <person name="Davis J."/>
            <person name="Degroeve S."/>
            <person name="Dejardin A."/>
            <person name="Depamphilis C."/>
            <person name="Detter J."/>
            <person name="Dirks B."/>
            <person name="Dubchak I."/>
            <person name="Duplessis S."/>
            <person name="Ehlting J."/>
            <person name="Ellis B."/>
            <person name="Gendler K."/>
            <person name="Goodstein D."/>
            <person name="Gribskov M."/>
            <person name="Grimwood J."/>
            <person name="Groover A."/>
            <person name="Gunter L."/>
            <person name="Hamberger B."/>
            <person name="Heinze B."/>
            <person name="Helariutta Y."/>
            <person name="Henrissat B."/>
            <person name="Holligan D."/>
            <person name="Holt R."/>
            <person name="Huang W."/>
            <person name="Islam-Faridi N."/>
            <person name="Jones S."/>
            <person name="Jones-Rhoades M."/>
            <person name="Jorgensen R."/>
            <person name="Joshi C."/>
            <person name="Kangasjarvi J."/>
            <person name="Karlsson J."/>
            <person name="Kelleher C."/>
            <person name="Kirkpatrick R."/>
            <person name="Kirst M."/>
            <person name="Kohler A."/>
            <person name="Kalluri U."/>
            <person name="Larimer F."/>
            <person name="Leebens-Mack J."/>
            <person name="Leple J.C."/>
            <person name="Locascio P."/>
            <person name="Lou Y."/>
            <person name="Lucas S."/>
            <person name="Martin F."/>
            <person name="Montanini B."/>
            <person name="Napoli C."/>
            <person name="Nelson D.R."/>
            <person name="Nelson C."/>
            <person name="Nieminen K."/>
            <person name="Nilsson O."/>
            <person name="Pereda V."/>
            <person name="Peter G."/>
            <person name="Philippe R."/>
            <person name="Pilate G."/>
            <person name="Poliakov A."/>
            <person name="Razumovskaya J."/>
            <person name="Richardson P."/>
            <person name="Rinaldi C."/>
            <person name="Ritland K."/>
            <person name="Rouze P."/>
            <person name="Ryaboy D."/>
            <person name="Schmutz J."/>
            <person name="Schrader J."/>
            <person name="Segerman B."/>
            <person name="Shin H."/>
            <person name="Siddiqui A."/>
            <person name="Sterky F."/>
            <person name="Terry A."/>
            <person name="Tsai C.J."/>
            <person name="Uberbacher E."/>
            <person name="Unneberg P."/>
            <person name="Vahala J."/>
            <person name="Wall K."/>
            <person name="Wessler S."/>
            <person name="Yang G."/>
            <person name="Yin T."/>
            <person name="Douglas C."/>
            <person name="Marra M."/>
            <person name="Sandberg G."/>
            <person name="Van de Peer Y."/>
            <person name="Rokhsar D."/>
        </authorList>
    </citation>
    <scope>NUCLEOTIDE SEQUENCE [LARGE SCALE GENOMIC DNA]</scope>
    <source>
        <strain evidence="16">cv. Nisqually</strain>
    </source>
</reference>
<feature type="binding site" evidence="9">
    <location>
        <position position="223"/>
    </location>
    <ligand>
        <name>Cu cation</name>
        <dbReference type="ChEBI" id="CHEBI:23378"/>
        <label>A</label>
    </ligand>
</feature>
<dbReference type="InParanoid" id="A0A2K2CAM6"/>
<feature type="domain" description="Tyrosinase copper-binding" evidence="13">
    <location>
        <begin position="223"/>
        <end position="240"/>
    </location>
</feature>
<protein>
    <recommendedName>
        <fullName evidence="13 14">Tyrosinase copper-binding domain-containing protein</fullName>
    </recommendedName>
</protein>
<feature type="region of interest" description="Disordered" evidence="12">
    <location>
        <begin position="454"/>
        <end position="476"/>
    </location>
</feature>
<comment type="cofactor">
    <cofactor evidence="9">
        <name>Cu(2+)</name>
        <dbReference type="ChEBI" id="CHEBI:29036"/>
    </cofactor>
    <text evidence="9">Binds 2 copper ions per subunit.</text>
</comment>
<evidence type="ECO:0000256" key="4">
    <source>
        <dbReference type="ARBA" id="ARBA00022784"/>
    </source>
</evidence>
<dbReference type="InterPro" id="IPR016213">
    <property type="entry name" value="Polyphenol_oxidase"/>
</dbReference>
<evidence type="ECO:0000256" key="12">
    <source>
        <dbReference type="SAM" id="MobiDB-lite"/>
    </source>
</evidence>
<dbReference type="Pfam" id="PF12142">
    <property type="entry name" value="PPO1_DWL"/>
    <property type="match status" value="1"/>
</dbReference>
<gene>
    <name evidence="15" type="ORF">POPTR_001G388900</name>
</gene>
<keyword evidence="16" id="KW-1185">Reference proteome</keyword>
<evidence type="ECO:0000256" key="1">
    <source>
        <dbReference type="ARBA" id="ARBA00004456"/>
    </source>
</evidence>
<dbReference type="STRING" id="3694.A0A2K2CAM6"/>
<comment type="similarity">
    <text evidence="2">Belongs to the tyrosinase family.</text>
</comment>
<dbReference type="GO" id="GO:0004097">
    <property type="term" value="F:catechol oxidase activity"/>
    <property type="evidence" value="ECO:0007669"/>
    <property type="project" value="InterPro"/>
</dbReference>
<dbReference type="PROSITE" id="PS00497">
    <property type="entry name" value="TYROSINASE_1"/>
    <property type="match status" value="1"/>
</dbReference>
<evidence type="ECO:0000256" key="9">
    <source>
        <dbReference type="PIRSR" id="PIRSR000290-1"/>
    </source>
</evidence>
<dbReference type="InterPro" id="IPR022740">
    <property type="entry name" value="Polyphenol_oxidase_C"/>
</dbReference>
<dbReference type="FunFam" id="1.10.1280.10:FF:000007">
    <property type="entry name" value="Polyphenol oxidase, chloroplastic"/>
    <property type="match status" value="1"/>
</dbReference>
<dbReference type="ExpressionAtlas" id="A0A2K2CAM6">
    <property type="expression patterns" value="baseline and differential"/>
</dbReference>
<evidence type="ECO:0000256" key="6">
    <source>
        <dbReference type="ARBA" id="ARBA00023008"/>
    </source>
</evidence>
<feature type="cross-link" description="2'-(S-cysteinyl)-histidine (Cys-His)" evidence="11">
    <location>
        <begin position="206"/>
        <end position="223"/>
    </location>
</feature>
<keyword evidence="8 10" id="KW-1015">Disulfide bond</keyword>
<feature type="domain" description="Tyrosinase copper-binding" evidence="14">
    <location>
        <begin position="380"/>
        <end position="391"/>
    </location>
</feature>
<keyword evidence="3 9" id="KW-0479">Metal-binding</keyword>